<organism evidence="14">
    <name type="scientific">Ixodes ricinus</name>
    <name type="common">Common tick</name>
    <name type="synonym">Acarus ricinus</name>
    <dbReference type="NCBI Taxonomy" id="34613"/>
    <lineage>
        <taxon>Eukaryota</taxon>
        <taxon>Metazoa</taxon>
        <taxon>Ecdysozoa</taxon>
        <taxon>Arthropoda</taxon>
        <taxon>Chelicerata</taxon>
        <taxon>Arachnida</taxon>
        <taxon>Acari</taxon>
        <taxon>Parasitiformes</taxon>
        <taxon>Ixodida</taxon>
        <taxon>Ixodoidea</taxon>
        <taxon>Ixodidae</taxon>
        <taxon>Ixodinae</taxon>
        <taxon>Ixodes</taxon>
    </lineage>
</organism>
<keyword evidence="3" id="KW-0678">Repressor</keyword>
<evidence type="ECO:0000313" key="14">
    <source>
        <dbReference type="EMBL" id="JAC93924.1"/>
    </source>
</evidence>
<evidence type="ECO:0000256" key="9">
    <source>
        <dbReference type="ARBA" id="ARBA00023163"/>
    </source>
</evidence>
<dbReference type="Gene3D" id="3.40.1800.30">
    <property type="match status" value="1"/>
</dbReference>
<evidence type="ECO:0000259" key="13">
    <source>
        <dbReference type="Pfam" id="PF13867"/>
    </source>
</evidence>
<feature type="region of interest" description="Disordered" evidence="11">
    <location>
        <begin position="1"/>
        <end position="26"/>
    </location>
</feature>
<dbReference type="InterPro" id="IPR025717">
    <property type="entry name" value="SAP30_zn-finger"/>
</dbReference>
<evidence type="ECO:0000256" key="4">
    <source>
        <dbReference type="ARBA" id="ARBA00022723"/>
    </source>
</evidence>
<dbReference type="Pfam" id="PF13866">
    <property type="entry name" value="zf-SAP30"/>
    <property type="match status" value="1"/>
</dbReference>
<protein>
    <submittedName>
        <fullName evidence="14">Putative histone deacetylase complex subunit sap30</fullName>
    </submittedName>
</protein>
<reference evidence="14" key="1">
    <citation type="journal article" date="2015" name="PLoS Negl. Trop. Dis.">
        <title>Deep Sequencing Analysis of the Ixodes ricinus Haemocytome.</title>
        <authorList>
            <person name="Kotsyfakis M."/>
            <person name="Kopacek P."/>
            <person name="Franta Z."/>
            <person name="Pedra J.H."/>
            <person name="Ribeiro J.M."/>
        </authorList>
    </citation>
    <scope>NUCLEOTIDE SEQUENCE</scope>
</reference>
<keyword evidence="10" id="KW-0539">Nucleus</keyword>
<dbReference type="GO" id="GO:0008270">
    <property type="term" value="F:zinc ion binding"/>
    <property type="evidence" value="ECO:0007669"/>
    <property type="project" value="UniProtKB-KW"/>
</dbReference>
<feature type="non-terminal residue" evidence="14">
    <location>
        <position position="1"/>
    </location>
</feature>
<dbReference type="InterPro" id="IPR024145">
    <property type="entry name" value="His_deAcase_SAP30/SAP30L"/>
</dbReference>
<dbReference type="EMBL" id="GBIH01000786">
    <property type="protein sequence ID" value="JAC93924.1"/>
    <property type="molecule type" value="mRNA"/>
</dbReference>
<comment type="similarity">
    <text evidence="2">Belongs to the SAP30 family.</text>
</comment>
<comment type="subcellular location">
    <subcellularLocation>
        <location evidence="1">Nucleus</location>
    </subcellularLocation>
</comment>
<proteinExistence type="evidence at transcript level"/>
<dbReference type="AlphaFoldDB" id="A0A090XCA6"/>
<evidence type="ECO:0000256" key="5">
    <source>
        <dbReference type="ARBA" id="ARBA00022771"/>
    </source>
</evidence>
<feature type="domain" description="Histone deacetylase complex subunit SAP30 zinc-finger" evidence="12">
    <location>
        <begin position="30"/>
        <end position="92"/>
    </location>
</feature>
<dbReference type="PANTHER" id="PTHR13286">
    <property type="entry name" value="SAP30"/>
    <property type="match status" value="1"/>
</dbReference>
<dbReference type="GO" id="GO:0000118">
    <property type="term" value="C:histone deacetylase complex"/>
    <property type="evidence" value="ECO:0007669"/>
    <property type="project" value="TreeGrafter"/>
</dbReference>
<keyword evidence="7" id="KW-0805">Transcription regulation</keyword>
<keyword evidence="8" id="KW-0238">DNA-binding</keyword>
<feature type="domain" description="Histone deacetylase complex subunit SAP30 Sin3 binding" evidence="13">
    <location>
        <begin position="111"/>
        <end position="140"/>
    </location>
</feature>
<dbReference type="PANTHER" id="PTHR13286:SF6">
    <property type="entry name" value="HISTONE DEACETYLASE COMPLEX SUBUNIT SAP30L-RELATED"/>
    <property type="match status" value="1"/>
</dbReference>
<evidence type="ECO:0000256" key="6">
    <source>
        <dbReference type="ARBA" id="ARBA00022833"/>
    </source>
</evidence>
<dbReference type="Gene3D" id="6.10.160.20">
    <property type="match status" value="1"/>
</dbReference>
<dbReference type="InterPro" id="IPR025718">
    <property type="entry name" value="SAP30_Sin3-bd"/>
</dbReference>
<evidence type="ECO:0000259" key="12">
    <source>
        <dbReference type="Pfam" id="PF13866"/>
    </source>
</evidence>
<evidence type="ECO:0000256" key="10">
    <source>
        <dbReference type="ARBA" id="ARBA00023242"/>
    </source>
</evidence>
<evidence type="ECO:0000256" key="8">
    <source>
        <dbReference type="ARBA" id="ARBA00023125"/>
    </source>
</evidence>
<feature type="region of interest" description="Disordered" evidence="11">
    <location>
        <begin position="58"/>
        <end position="103"/>
    </location>
</feature>
<feature type="compositionally biased region" description="Acidic residues" evidence="11">
    <location>
        <begin position="91"/>
        <end position="103"/>
    </location>
</feature>
<keyword evidence="6" id="KW-0862">Zinc</keyword>
<evidence type="ECO:0000256" key="2">
    <source>
        <dbReference type="ARBA" id="ARBA00006283"/>
    </source>
</evidence>
<evidence type="ECO:0000256" key="1">
    <source>
        <dbReference type="ARBA" id="ARBA00004123"/>
    </source>
</evidence>
<evidence type="ECO:0000256" key="11">
    <source>
        <dbReference type="SAM" id="MobiDB-lite"/>
    </source>
</evidence>
<dbReference type="Pfam" id="PF13867">
    <property type="entry name" value="SAP30_Sin3_bdg"/>
    <property type="match status" value="1"/>
</dbReference>
<feature type="compositionally biased region" description="Basic residues" evidence="11">
    <location>
        <begin position="60"/>
        <end position="69"/>
    </location>
</feature>
<sequence>VQGSPMNGFSTEEETQSGHNQVVLPCWTTSERCTRPAGNASYSKRIHKTVAHAQAQAQHRPQRAAHLHLRLPTTGGESRDVRTKRKRKDSEDDNGSNEQEMDIPEVDLFQLQVNTLRRYKRHYKVPMRPGLNKAELADNLRPALPHHPDSGEGGHHLLHLHGQEQPEQAGPKERPLHQLGAPLPQAALLYIASSILLPLYI</sequence>
<keyword evidence="5" id="KW-0863">Zinc-finger</keyword>
<name>A0A090XCA6_IXORI</name>
<accession>A0A090XCA6</accession>
<keyword evidence="9" id="KW-0804">Transcription</keyword>
<dbReference type="GO" id="GO:0003712">
    <property type="term" value="F:transcription coregulator activity"/>
    <property type="evidence" value="ECO:0007669"/>
    <property type="project" value="TreeGrafter"/>
</dbReference>
<dbReference type="GO" id="GO:0006355">
    <property type="term" value="P:regulation of DNA-templated transcription"/>
    <property type="evidence" value="ECO:0007669"/>
    <property type="project" value="TreeGrafter"/>
</dbReference>
<keyword evidence="4" id="KW-0479">Metal-binding</keyword>
<dbReference type="InterPro" id="IPR038291">
    <property type="entry name" value="SAP30_C_sf"/>
</dbReference>
<feature type="compositionally biased region" description="Polar residues" evidence="11">
    <location>
        <begin position="1"/>
        <end position="10"/>
    </location>
</feature>
<dbReference type="GO" id="GO:0003677">
    <property type="term" value="F:DNA binding"/>
    <property type="evidence" value="ECO:0007669"/>
    <property type="project" value="UniProtKB-KW"/>
</dbReference>
<evidence type="ECO:0000256" key="3">
    <source>
        <dbReference type="ARBA" id="ARBA00022491"/>
    </source>
</evidence>
<evidence type="ECO:0000256" key="7">
    <source>
        <dbReference type="ARBA" id="ARBA00023015"/>
    </source>
</evidence>